<evidence type="ECO:0000313" key="5">
    <source>
        <dbReference type="Proteomes" id="UP000070659"/>
    </source>
</evidence>
<evidence type="ECO:0000313" key="2">
    <source>
        <dbReference type="EMBL" id="KWX00556.1"/>
    </source>
</evidence>
<reference evidence="3 5" key="1">
    <citation type="submission" date="2015-02" db="EMBL/GenBank/DDBJ databases">
        <title>Physiological reanalysis, assessment of diazotrophy, and genome sequences of multiple isolates of Streptomyces thermoautotrophicus.</title>
        <authorList>
            <person name="MacKellar D.C."/>
            <person name="Lieber L."/>
            <person name="Norman J."/>
            <person name="Bolger A."/>
            <person name="Tobin C."/>
            <person name="Murray J.W."/>
            <person name="Prell J."/>
        </authorList>
    </citation>
    <scope>NUCLEOTIDE SEQUENCE [LARGE SCALE GENOMIC DNA]</scope>
    <source>
        <strain evidence="3 5">UBT1</strain>
    </source>
</reference>
<dbReference type="GO" id="GO:0003677">
    <property type="term" value="F:DNA binding"/>
    <property type="evidence" value="ECO:0007669"/>
    <property type="project" value="InterPro"/>
</dbReference>
<evidence type="ECO:0000313" key="4">
    <source>
        <dbReference type="Proteomes" id="UP000070598"/>
    </source>
</evidence>
<comment type="caution">
    <text evidence="3">The sequence shown here is derived from an EMBL/GenBank/DDBJ whole genome shotgun (WGS) entry which is preliminary data.</text>
</comment>
<proteinExistence type="predicted"/>
<dbReference type="InterPro" id="IPR036162">
    <property type="entry name" value="Resolvase-like_N_sf"/>
</dbReference>
<dbReference type="Pfam" id="PF00239">
    <property type="entry name" value="Resolvase"/>
    <property type="match status" value="1"/>
</dbReference>
<feature type="domain" description="Resolvase/invertase-type recombinase catalytic" evidence="1">
    <location>
        <begin position="5"/>
        <end position="96"/>
    </location>
</feature>
<name>A0A132N7I3_9ACTN</name>
<dbReference type="InterPro" id="IPR006119">
    <property type="entry name" value="Resolv_N"/>
</dbReference>
<dbReference type="GO" id="GO:0000150">
    <property type="term" value="F:DNA strand exchange activity"/>
    <property type="evidence" value="ECO:0007669"/>
    <property type="project" value="InterPro"/>
</dbReference>
<organism evidence="3 4">
    <name type="scientific">Carbonactinospora thermoautotrophica</name>
    <dbReference type="NCBI Taxonomy" id="1469144"/>
    <lineage>
        <taxon>Bacteria</taxon>
        <taxon>Bacillati</taxon>
        <taxon>Actinomycetota</taxon>
        <taxon>Actinomycetes</taxon>
        <taxon>Kitasatosporales</taxon>
        <taxon>Carbonactinosporaceae</taxon>
        <taxon>Carbonactinospora</taxon>
    </lineage>
</organism>
<sequence>MRPLIVGYLRVSTHTTAEQADRMRREIAEFADREGFTLLEIFMEMETTATSAFAALVDALQRTEARMVVVPAMHHLGRLPGVRHALKELLERQIGAQVLVMHPNPEEGS</sequence>
<dbReference type="Proteomes" id="UP000070598">
    <property type="component" value="Unassembled WGS sequence"/>
</dbReference>
<dbReference type="EMBL" id="JYIK01001113">
    <property type="protein sequence ID" value="KWX06111.1"/>
    <property type="molecule type" value="Genomic_DNA"/>
</dbReference>
<dbReference type="EMBL" id="JYIJ01000018">
    <property type="protein sequence ID" value="KWX00556.1"/>
    <property type="molecule type" value="Genomic_DNA"/>
</dbReference>
<dbReference type="SUPFAM" id="SSF53041">
    <property type="entry name" value="Resolvase-like"/>
    <property type="match status" value="1"/>
</dbReference>
<reference evidence="4" key="2">
    <citation type="submission" date="2015-02" db="EMBL/GenBank/DDBJ databases">
        <title>Physiological reanalysis, assessment of diazotrophy, and genome sequences of multiple isolates of Streptomyces thermoautotrophicus.</title>
        <authorList>
            <person name="MacKellar D.C."/>
            <person name="Lieber L."/>
            <person name="Norman J."/>
            <person name="Bolger A."/>
            <person name="Tobin C."/>
            <person name="Murray J.W."/>
            <person name="Friesen M."/>
            <person name="Prell J."/>
        </authorList>
    </citation>
    <scope>NUCLEOTIDE SEQUENCE [LARGE SCALE GENOMIC DNA]</scope>
    <source>
        <strain evidence="4">UBT1</strain>
    </source>
</reference>
<dbReference type="Proteomes" id="UP000070659">
    <property type="component" value="Unassembled WGS sequence"/>
</dbReference>
<dbReference type="Gene3D" id="3.40.50.1390">
    <property type="entry name" value="Resolvase, N-terminal catalytic domain"/>
    <property type="match status" value="1"/>
</dbReference>
<protein>
    <recommendedName>
        <fullName evidence="1">Resolvase/invertase-type recombinase catalytic domain-containing protein</fullName>
    </recommendedName>
</protein>
<evidence type="ECO:0000259" key="1">
    <source>
        <dbReference type="Pfam" id="PF00239"/>
    </source>
</evidence>
<dbReference type="AlphaFoldDB" id="A0A132N7I3"/>
<gene>
    <name evidence="2" type="ORF">TH66_15240</name>
    <name evidence="3" type="ORF">TR74_22960</name>
</gene>
<dbReference type="PATRIC" id="fig|1469144.8.peg.2065"/>
<accession>A0A132N7I3</accession>
<evidence type="ECO:0000313" key="3">
    <source>
        <dbReference type="EMBL" id="KWX06111.1"/>
    </source>
</evidence>